<dbReference type="EMBL" id="AP021875">
    <property type="protein sequence ID" value="BBO76173.1"/>
    <property type="molecule type" value="Genomic_DNA"/>
</dbReference>
<reference evidence="1 2" key="1">
    <citation type="submission" date="2019-11" db="EMBL/GenBank/DDBJ databases">
        <title>Comparative genomics of hydrocarbon-degrading Desulfosarcina strains.</title>
        <authorList>
            <person name="Watanabe M."/>
            <person name="Kojima H."/>
            <person name="Fukui M."/>
        </authorList>
    </citation>
    <scope>NUCLEOTIDE SEQUENCE [LARGE SCALE GENOMIC DNA]</scope>
    <source>
        <strain evidence="1 2">PP31</strain>
    </source>
</reference>
<dbReference type="InterPro" id="IPR023286">
    <property type="entry name" value="ABATE_dom_sf"/>
</dbReference>
<keyword evidence="2" id="KW-1185">Reference proteome</keyword>
<evidence type="ECO:0000313" key="2">
    <source>
        <dbReference type="Proteomes" id="UP000427769"/>
    </source>
</evidence>
<evidence type="ECO:0000313" key="1">
    <source>
        <dbReference type="EMBL" id="BBO76173.1"/>
    </source>
</evidence>
<sequence length="210" mass="24879">MNVNRINMMSENSVRYWTSKKSKAVVEERRVELDLLIDFANADITTVAGQHLQTRVLDHLHRHPALHPHNRDWKLDDQLTTMLGSLQQRLRSRIASIVENKQMLGEMRMWQISGSVSFRLNPIENRFHERFQLRKVKRGNEINALKKIMDLWLIEIIRDLDFSPRRFGQCPRCDGFFYSPTAKERVYCSTRCGGAARQEKFREERRAEDH</sequence>
<dbReference type="KEGG" id="dwd:DSCW_35900"/>
<dbReference type="SUPFAM" id="SSF160904">
    <property type="entry name" value="Jann2411-like"/>
    <property type="match status" value="1"/>
</dbReference>
<dbReference type="RefSeq" id="WP_155305028.1">
    <property type="nucleotide sequence ID" value="NZ_AP021875.1"/>
</dbReference>
<gene>
    <name evidence="1" type="ORF">DSCW_35900</name>
</gene>
<organism evidence="1 2">
    <name type="scientific">Desulfosarcina widdelii</name>
    <dbReference type="NCBI Taxonomy" id="947919"/>
    <lineage>
        <taxon>Bacteria</taxon>
        <taxon>Pseudomonadati</taxon>
        <taxon>Thermodesulfobacteriota</taxon>
        <taxon>Desulfobacteria</taxon>
        <taxon>Desulfobacterales</taxon>
        <taxon>Desulfosarcinaceae</taxon>
        <taxon>Desulfosarcina</taxon>
    </lineage>
</organism>
<evidence type="ECO:0008006" key="3">
    <source>
        <dbReference type="Google" id="ProtNLM"/>
    </source>
</evidence>
<dbReference type="AlphaFoldDB" id="A0A5K7Z8I9"/>
<proteinExistence type="predicted"/>
<dbReference type="Gene3D" id="1.10.3300.10">
    <property type="entry name" value="Jann2411-like domain"/>
    <property type="match status" value="1"/>
</dbReference>
<dbReference type="Proteomes" id="UP000427769">
    <property type="component" value="Chromosome"/>
</dbReference>
<protein>
    <recommendedName>
        <fullName evidence="3">Zinc finger CGNR domain-containing protein</fullName>
    </recommendedName>
</protein>
<accession>A0A5K7Z8I9</accession>
<name>A0A5K7Z8I9_9BACT</name>